<feature type="transmembrane region" description="Helical" evidence="1">
    <location>
        <begin position="23"/>
        <end position="44"/>
    </location>
</feature>
<accession>A0A1Y6CBK4</accession>
<keyword evidence="3" id="KW-1185">Reference proteome</keyword>
<dbReference type="EMBL" id="FWZT01000017">
    <property type="protein sequence ID" value="SMF55629.1"/>
    <property type="molecule type" value="Genomic_DNA"/>
</dbReference>
<sequence length="76" mass="8243">MKNLKFNCFKEAYGTNLQQGGAALEYVVVSVFGLVLSIGAIAFISDSIESKFSKLEEAVGIEFDMKSLNPFSSDTP</sequence>
<dbReference type="STRING" id="1513793.SAMN06296036_117143"/>
<dbReference type="Proteomes" id="UP000192907">
    <property type="component" value="Unassembled WGS sequence"/>
</dbReference>
<name>A0A1Y6CBK4_9BACT</name>
<keyword evidence="1" id="KW-1133">Transmembrane helix</keyword>
<dbReference type="RefSeq" id="WP_132321946.1">
    <property type="nucleotide sequence ID" value="NZ_FWZT01000017.1"/>
</dbReference>
<reference evidence="3" key="1">
    <citation type="submission" date="2017-04" db="EMBL/GenBank/DDBJ databases">
        <authorList>
            <person name="Varghese N."/>
            <person name="Submissions S."/>
        </authorList>
    </citation>
    <scope>NUCLEOTIDE SEQUENCE [LARGE SCALE GENOMIC DNA]</scope>
    <source>
        <strain evidence="3">RKEM611</strain>
    </source>
</reference>
<gene>
    <name evidence="2" type="ORF">SAMN06296036_117143</name>
</gene>
<organism evidence="2 3">
    <name type="scientific">Pseudobacteriovorax antillogorgiicola</name>
    <dbReference type="NCBI Taxonomy" id="1513793"/>
    <lineage>
        <taxon>Bacteria</taxon>
        <taxon>Pseudomonadati</taxon>
        <taxon>Bdellovibrionota</taxon>
        <taxon>Oligoflexia</taxon>
        <taxon>Oligoflexales</taxon>
        <taxon>Pseudobacteriovoracaceae</taxon>
        <taxon>Pseudobacteriovorax</taxon>
    </lineage>
</organism>
<dbReference type="AlphaFoldDB" id="A0A1Y6CBK4"/>
<protein>
    <submittedName>
        <fullName evidence="2">Uncharacterized protein</fullName>
    </submittedName>
</protein>
<keyword evidence="1" id="KW-0472">Membrane</keyword>
<proteinExistence type="predicted"/>
<evidence type="ECO:0000313" key="2">
    <source>
        <dbReference type="EMBL" id="SMF55629.1"/>
    </source>
</evidence>
<evidence type="ECO:0000256" key="1">
    <source>
        <dbReference type="SAM" id="Phobius"/>
    </source>
</evidence>
<evidence type="ECO:0000313" key="3">
    <source>
        <dbReference type="Proteomes" id="UP000192907"/>
    </source>
</evidence>
<keyword evidence="1" id="KW-0812">Transmembrane</keyword>
<dbReference type="OrthoDB" id="9963011at2"/>